<evidence type="ECO:0000313" key="3">
    <source>
        <dbReference type="Proteomes" id="UP001053296"/>
    </source>
</evidence>
<feature type="domain" description="Methyltransferase FkbM" evidence="1">
    <location>
        <begin position="201"/>
        <end position="359"/>
    </location>
</feature>
<dbReference type="InterPro" id="IPR006342">
    <property type="entry name" value="FkbM_mtfrase"/>
</dbReference>
<dbReference type="SUPFAM" id="SSF53335">
    <property type="entry name" value="S-adenosyl-L-methionine-dependent methyltransferases"/>
    <property type="match status" value="1"/>
</dbReference>
<proteinExistence type="predicted"/>
<accession>A0ABN6EUN0</accession>
<gene>
    <name evidence="2" type="ORF">PSDVSF_24200</name>
</gene>
<dbReference type="Proteomes" id="UP001053296">
    <property type="component" value="Chromosome"/>
</dbReference>
<evidence type="ECO:0000259" key="1">
    <source>
        <dbReference type="Pfam" id="PF05050"/>
    </source>
</evidence>
<keyword evidence="3" id="KW-1185">Reference proteome</keyword>
<dbReference type="NCBIfam" id="TIGR01444">
    <property type="entry name" value="fkbM_fam"/>
    <property type="match status" value="1"/>
</dbReference>
<name>A0ABN6EUN0_9BACT</name>
<dbReference type="RefSeq" id="WP_229591163.1">
    <property type="nucleotide sequence ID" value="NZ_AP024485.1"/>
</dbReference>
<protein>
    <recommendedName>
        <fullName evidence="1">Methyltransferase FkbM domain-containing protein</fullName>
    </recommendedName>
</protein>
<dbReference type="Gene3D" id="3.40.50.150">
    <property type="entry name" value="Vaccinia Virus protein VP39"/>
    <property type="match status" value="1"/>
</dbReference>
<dbReference type="Pfam" id="PF05050">
    <property type="entry name" value="Methyltransf_21"/>
    <property type="match status" value="1"/>
</dbReference>
<reference evidence="2" key="1">
    <citation type="journal article" date="2022" name="Arch. Microbiol.">
        <title>Pseudodesulfovibrio sediminis sp. nov., a mesophilic and neutrophilic sulfate-reducing bacterium isolated from sediment of a brackish lake.</title>
        <authorList>
            <person name="Takahashi A."/>
            <person name="Kojima H."/>
            <person name="Watanabe M."/>
            <person name="Fukui M."/>
        </authorList>
    </citation>
    <scope>NUCLEOTIDE SEQUENCE</scope>
    <source>
        <strain evidence="2">SF6</strain>
    </source>
</reference>
<dbReference type="EMBL" id="AP024485">
    <property type="protein sequence ID" value="BCS89178.1"/>
    <property type="molecule type" value="Genomic_DNA"/>
</dbReference>
<evidence type="ECO:0000313" key="2">
    <source>
        <dbReference type="EMBL" id="BCS89178.1"/>
    </source>
</evidence>
<organism evidence="2 3">
    <name type="scientific">Pseudodesulfovibrio sediminis</name>
    <dbReference type="NCBI Taxonomy" id="2810563"/>
    <lineage>
        <taxon>Bacteria</taxon>
        <taxon>Pseudomonadati</taxon>
        <taxon>Thermodesulfobacteriota</taxon>
        <taxon>Desulfovibrionia</taxon>
        <taxon>Desulfovibrionales</taxon>
        <taxon>Desulfovibrionaceae</taxon>
    </lineage>
</organism>
<dbReference type="InterPro" id="IPR029063">
    <property type="entry name" value="SAM-dependent_MTases_sf"/>
</dbReference>
<sequence>MNEQTTDSTTHFTALDGLPAQGRVIVYGSGGAAMTVVKQLHIHRPDVTVPCLLDTFNTGEAGGLRIFRLADLEQLSGSYDLILIASAWWRDISRDLSRLGVNNWKVAAPSLWHKYIYSREDMDRIVPELEAVNAMLATAKDREIFRFMTECRLENSPLVSTEKISPEIRDYPAIRQTVFGHLTEQYMDFVNIEAIGTVLHAGAFDGTDCVKFLDGFPKLTTVHGFEPQGTKRFSETALTTVTGSGRVHIHQKGLWNEATSVTLTGEGQHTTLNPDASPGLVTGSIDTVSIDEFTDEFGIEQVDYICLDVEGAEERVLNGARRTIDRCRPQLAVCIYHRKDDFYRLPLMLNDRLDRYVYRLGHYHNFLNETVLYATPEELLK</sequence>